<organism evidence="3 4">
    <name type="scientific">Mycolicibacterium cosmeticum</name>
    <dbReference type="NCBI Taxonomy" id="258533"/>
    <lineage>
        <taxon>Bacteria</taxon>
        <taxon>Bacillati</taxon>
        <taxon>Actinomycetota</taxon>
        <taxon>Actinomycetes</taxon>
        <taxon>Mycobacteriales</taxon>
        <taxon>Mycobacteriaceae</taxon>
        <taxon>Mycolicibacterium</taxon>
    </lineage>
</organism>
<dbReference type="Pfam" id="PF00850">
    <property type="entry name" value="Hist_deacetyl"/>
    <property type="match status" value="1"/>
</dbReference>
<keyword evidence="4" id="KW-1185">Reference proteome</keyword>
<comment type="similarity">
    <text evidence="1">Belongs to the histone deacetylase family.</text>
</comment>
<evidence type="ECO:0000259" key="2">
    <source>
        <dbReference type="Pfam" id="PF00850"/>
    </source>
</evidence>
<evidence type="ECO:0000313" key="4">
    <source>
        <dbReference type="Proteomes" id="UP000028870"/>
    </source>
</evidence>
<name>W9AJA3_MYCCO</name>
<dbReference type="GO" id="GO:0004407">
    <property type="term" value="F:histone deacetylase activity"/>
    <property type="evidence" value="ECO:0007669"/>
    <property type="project" value="TreeGrafter"/>
</dbReference>
<proteinExistence type="inferred from homology"/>
<reference evidence="3" key="2">
    <citation type="submission" date="2014-03" db="EMBL/GenBank/DDBJ databases">
        <authorList>
            <person name="Urmite Genomes"/>
        </authorList>
    </citation>
    <scope>NUCLEOTIDE SEQUENCE</scope>
    <source>
        <strain evidence="3">DSM 44829</strain>
    </source>
</reference>
<dbReference type="PANTHER" id="PTHR10625">
    <property type="entry name" value="HISTONE DEACETYLASE HDAC1-RELATED"/>
    <property type="match status" value="1"/>
</dbReference>
<dbReference type="InterPro" id="IPR023696">
    <property type="entry name" value="Ureohydrolase_dom_sf"/>
</dbReference>
<sequence>MRECGGGRTGFYHDELCLWHSTGEAVLFLPVGGWLQPLAGAGHPESPESKRRLKSLLDVSGLTARLAVSSADPATVDDLQRVHTDEYIRRFQALSAGRGGEIGPEALFSRGGFDIASLSAGLAKQAVLDVLDGKHPNAFALSRPPGHHCLPDTGMGFCLLANIPIAIEAAKASRGLGKVAVIDWDVHHGNGTQHIYYERADVLTISLHQENCFPVDSGAVTERGDGPGRGFNINVPLPPGSGHDTYLHAMRAIVIPALERFRPELIVVASGLDANAVDPLARQLLHAGSFREMTRLVRQAADGLCGGRLVVVHEGGYAESTVPFCGLAVVETLSGIRTDVVDPFEQTFIAQQPTARVLEYQRAIVDDIARALHAPLTATNREDGIHP</sequence>
<dbReference type="CDD" id="cd09996">
    <property type="entry name" value="HDAC_classII_1"/>
    <property type="match status" value="1"/>
</dbReference>
<gene>
    <name evidence="3" type="ORF">BN977_00580</name>
</gene>
<dbReference type="Proteomes" id="UP000028870">
    <property type="component" value="Unassembled WGS sequence"/>
</dbReference>
<reference evidence="3" key="1">
    <citation type="submission" date="2014-03" db="EMBL/GenBank/DDBJ databases">
        <title>Draft Genome Sequence of Mycobacterium cosmeticum DSM 44829.</title>
        <authorList>
            <person name="Croce O."/>
            <person name="Robert C."/>
            <person name="Raoult D."/>
            <person name="Drancourt M."/>
        </authorList>
    </citation>
    <scope>NUCLEOTIDE SEQUENCE [LARGE SCALE GENOMIC DNA]</scope>
    <source>
        <strain evidence="3">DSM 44829</strain>
    </source>
</reference>
<dbReference type="SUPFAM" id="SSF52768">
    <property type="entry name" value="Arginase/deacetylase"/>
    <property type="match status" value="1"/>
</dbReference>
<dbReference type="Gene3D" id="3.40.800.20">
    <property type="entry name" value="Histone deacetylase domain"/>
    <property type="match status" value="1"/>
</dbReference>
<dbReference type="EMBL" id="CCBB010000001">
    <property type="protein sequence ID" value="CDO05804.1"/>
    <property type="molecule type" value="Genomic_DNA"/>
</dbReference>
<dbReference type="PANTHER" id="PTHR10625:SF10">
    <property type="entry name" value="HISTONE DEACETYLASE HDAC1"/>
    <property type="match status" value="1"/>
</dbReference>
<dbReference type="AlphaFoldDB" id="W9AJA3"/>
<dbReference type="GO" id="GO:0040029">
    <property type="term" value="P:epigenetic regulation of gene expression"/>
    <property type="evidence" value="ECO:0007669"/>
    <property type="project" value="TreeGrafter"/>
</dbReference>
<dbReference type="STRING" id="258533.BN977_00580"/>
<comment type="caution">
    <text evidence="3">The sequence shown here is derived from an EMBL/GenBank/DDBJ whole genome shotgun (WGS) entry which is preliminary data.</text>
</comment>
<dbReference type="InterPro" id="IPR000286">
    <property type="entry name" value="HDACs"/>
</dbReference>
<dbReference type="InterPro" id="IPR023801">
    <property type="entry name" value="His_deacetylse_dom"/>
</dbReference>
<feature type="domain" description="Histone deacetylase" evidence="2">
    <location>
        <begin position="43"/>
        <end position="332"/>
    </location>
</feature>
<dbReference type="RefSeq" id="WP_051560987.1">
    <property type="nucleotide sequence ID" value="NZ_CCBB010000001.1"/>
</dbReference>
<dbReference type="eggNOG" id="COG0123">
    <property type="taxonomic scope" value="Bacteria"/>
</dbReference>
<dbReference type="InterPro" id="IPR037138">
    <property type="entry name" value="His_deacetylse_dom_sf"/>
</dbReference>
<evidence type="ECO:0000313" key="3">
    <source>
        <dbReference type="EMBL" id="CDO05804.1"/>
    </source>
</evidence>
<accession>W9AJA3</accession>
<evidence type="ECO:0000256" key="1">
    <source>
        <dbReference type="ARBA" id="ARBA00005947"/>
    </source>
</evidence>
<protein>
    <submittedName>
        <fullName evidence="3">Histone deacetylase superfamily protein</fullName>
    </submittedName>
</protein>
<dbReference type="PRINTS" id="PR01270">
    <property type="entry name" value="HDASUPER"/>
</dbReference>
<dbReference type="OrthoDB" id="9808367at2"/>